<feature type="coiled-coil region" evidence="1">
    <location>
        <begin position="113"/>
        <end position="144"/>
    </location>
</feature>
<dbReference type="InterPro" id="IPR041461">
    <property type="entry name" value="CdvA_CC"/>
</dbReference>
<keyword evidence="1" id="KW-0175">Coiled coil</keyword>
<protein>
    <recommendedName>
        <fullName evidence="3">CdvA-like coiled-coil domain-containing protein</fullName>
    </recommendedName>
</protein>
<dbReference type="STRING" id="1273541.Pyrde_1311"/>
<dbReference type="GeneID" id="26099653"/>
<evidence type="ECO:0000313" key="5">
    <source>
        <dbReference type="Proteomes" id="UP000058613"/>
    </source>
</evidence>
<evidence type="ECO:0000256" key="2">
    <source>
        <dbReference type="SAM" id="MobiDB-lite"/>
    </source>
</evidence>
<evidence type="ECO:0000259" key="3">
    <source>
        <dbReference type="Pfam" id="PF18822"/>
    </source>
</evidence>
<dbReference type="Proteomes" id="UP000058613">
    <property type="component" value="Chromosome"/>
</dbReference>
<gene>
    <name evidence="4" type="ORF">Pyrde_1311</name>
</gene>
<dbReference type="KEGG" id="pdl:Pyrde_1311"/>
<dbReference type="RefSeq" id="WP_055409276.1">
    <property type="nucleotide sequence ID" value="NZ_CP013011.1"/>
</dbReference>
<feature type="region of interest" description="Disordered" evidence="2">
    <location>
        <begin position="203"/>
        <end position="246"/>
    </location>
</feature>
<dbReference type="Pfam" id="PF18822">
    <property type="entry name" value="CdvA"/>
    <property type="match status" value="1"/>
</dbReference>
<dbReference type="SUPFAM" id="SSF50346">
    <property type="entry name" value="PRC-barrel domain"/>
    <property type="match status" value="1"/>
</dbReference>
<dbReference type="OrthoDB" id="18978at2157"/>
<dbReference type="EMBL" id="CP013011">
    <property type="protein sequence ID" value="ALL01357.1"/>
    <property type="molecule type" value="Genomic_DNA"/>
</dbReference>
<feature type="compositionally biased region" description="Basic and acidic residues" evidence="2">
    <location>
        <begin position="208"/>
        <end position="224"/>
    </location>
</feature>
<organism evidence="4 5">
    <name type="scientific">Pyrodictium delaneyi</name>
    <dbReference type="NCBI Taxonomy" id="1273541"/>
    <lineage>
        <taxon>Archaea</taxon>
        <taxon>Thermoproteota</taxon>
        <taxon>Thermoprotei</taxon>
        <taxon>Desulfurococcales</taxon>
        <taxon>Pyrodictiaceae</taxon>
        <taxon>Pyrodictium</taxon>
    </lineage>
</organism>
<evidence type="ECO:0000313" key="4">
    <source>
        <dbReference type="EMBL" id="ALL01357.1"/>
    </source>
</evidence>
<evidence type="ECO:0000256" key="1">
    <source>
        <dbReference type="SAM" id="Coils"/>
    </source>
</evidence>
<dbReference type="InterPro" id="IPR011033">
    <property type="entry name" value="PRC_barrel-like_sf"/>
</dbReference>
<proteinExistence type="predicted"/>
<name>A0A0P0N353_9CREN</name>
<dbReference type="AlphaFoldDB" id="A0A0P0N353"/>
<sequence>MPRAPLTVDKVQEFIGETVYDPYGRVAGRLVSFESDVDGTVQNVVVETESRDVRFIPAEAIEIKEGRIIVWPEWKVVAHKVIASYQRALKRLKGLEDMYSRNEIPSVVYHEMRKRLNASLSRLKDEAKKLREMINRRMHDIEDNNLKLDRAIANLKVSYMAGEIGEKAYKTAIEHLRGAKDSNTRELEDLKATKSKVEALESGALDLVKSKPAESKTEAKKQPEPSKAPASPIQGLQPIPVKVIEG</sequence>
<accession>A0A0P0N353</accession>
<feature type="domain" description="CdvA-like coiled-coil" evidence="3">
    <location>
        <begin position="90"/>
        <end position="210"/>
    </location>
</feature>
<reference evidence="4 5" key="1">
    <citation type="submission" date="2015-10" db="EMBL/GenBank/DDBJ databases">
        <title>Complete genome sequence of hyperthermophilic archaeon Pyrodictium delaneyi Su06.</title>
        <authorList>
            <person name="Jung J.-H."/>
            <person name="Lin J."/>
            <person name="Holden J.F."/>
            <person name="Park C.-S."/>
        </authorList>
    </citation>
    <scope>NUCLEOTIDE SEQUENCE [LARGE SCALE GENOMIC DNA]</scope>
    <source>
        <strain evidence="4 5">Su06</strain>
    </source>
</reference>